<dbReference type="AlphaFoldDB" id="A0AAQ6IGA6"/>
<dbReference type="PANTHER" id="PTHR10903:SF188">
    <property type="entry name" value="GTPASE IMAP FAMILY MEMBER 2-LIKE-RELATED"/>
    <property type="match status" value="1"/>
</dbReference>
<feature type="domain" description="AIG1-type G" evidence="6">
    <location>
        <begin position="57"/>
        <end position="258"/>
    </location>
</feature>
<evidence type="ECO:0000256" key="1">
    <source>
        <dbReference type="ARBA" id="ARBA00008535"/>
    </source>
</evidence>
<proteinExistence type="inferred from homology"/>
<keyword evidence="2" id="KW-0547">Nucleotide-binding</keyword>
<dbReference type="Ensembl" id="ENSATET00000081911.1">
    <property type="protein sequence ID" value="ENSATEP00000074344.1"/>
    <property type="gene ID" value="ENSATEG00000017202.3"/>
</dbReference>
<dbReference type="GO" id="GO:0005525">
    <property type="term" value="F:GTP binding"/>
    <property type="evidence" value="ECO:0007669"/>
    <property type="project" value="UniProtKB-KW"/>
</dbReference>
<name>A0AAQ6IGA6_ANATE</name>
<dbReference type="GeneTree" id="ENSGT01140000282522"/>
<accession>A0AAQ6IGA6</accession>
<feature type="transmembrane region" description="Helical" evidence="5">
    <location>
        <begin position="292"/>
        <end position="310"/>
    </location>
</feature>
<keyword evidence="8" id="KW-1185">Reference proteome</keyword>
<dbReference type="Proteomes" id="UP000265040">
    <property type="component" value="Chromosome 1"/>
</dbReference>
<feature type="region of interest" description="Disordered" evidence="4">
    <location>
        <begin position="260"/>
        <end position="281"/>
    </location>
</feature>
<reference evidence="7" key="3">
    <citation type="submission" date="2025-09" db="UniProtKB">
        <authorList>
            <consortium name="Ensembl"/>
        </authorList>
    </citation>
    <scope>IDENTIFICATION</scope>
</reference>
<dbReference type="InterPro" id="IPR006703">
    <property type="entry name" value="G_AIG1"/>
</dbReference>
<dbReference type="CDD" id="cd01852">
    <property type="entry name" value="AIG1"/>
    <property type="match status" value="1"/>
</dbReference>
<evidence type="ECO:0000313" key="7">
    <source>
        <dbReference type="Ensembl" id="ENSATEP00000074344.1"/>
    </source>
</evidence>
<evidence type="ECO:0000256" key="5">
    <source>
        <dbReference type="SAM" id="Phobius"/>
    </source>
</evidence>
<evidence type="ECO:0000259" key="6">
    <source>
        <dbReference type="PROSITE" id="PS51720"/>
    </source>
</evidence>
<evidence type="ECO:0000313" key="8">
    <source>
        <dbReference type="Proteomes" id="UP000265040"/>
    </source>
</evidence>
<dbReference type="Gene3D" id="3.40.50.300">
    <property type="entry name" value="P-loop containing nucleotide triphosphate hydrolases"/>
    <property type="match status" value="1"/>
</dbReference>
<dbReference type="InterPro" id="IPR045058">
    <property type="entry name" value="GIMA/IAN/Toc"/>
</dbReference>
<comment type="similarity">
    <text evidence="1">Belongs to the TRAFAC class TrmE-Era-EngA-EngB-Septin-like GTPase superfamily. AIG1/Toc34/Toc159-like paraseptin GTPase family. IAN subfamily.</text>
</comment>
<evidence type="ECO:0000256" key="2">
    <source>
        <dbReference type="ARBA" id="ARBA00022741"/>
    </source>
</evidence>
<reference evidence="7 8" key="1">
    <citation type="submission" date="2021-04" db="EMBL/GenBank/DDBJ databases">
        <authorList>
            <consortium name="Wellcome Sanger Institute Data Sharing"/>
        </authorList>
    </citation>
    <scope>NUCLEOTIDE SEQUENCE [LARGE SCALE GENOMIC DNA]</scope>
</reference>
<evidence type="ECO:0000256" key="3">
    <source>
        <dbReference type="ARBA" id="ARBA00023134"/>
    </source>
</evidence>
<keyword evidence="5" id="KW-0472">Membrane</keyword>
<keyword evidence="5" id="KW-0812">Transmembrane</keyword>
<dbReference type="InterPro" id="IPR027417">
    <property type="entry name" value="P-loop_NTPase"/>
</dbReference>
<dbReference type="Pfam" id="PF04548">
    <property type="entry name" value="AIG1"/>
    <property type="match status" value="1"/>
</dbReference>
<dbReference type="PROSITE" id="PS51720">
    <property type="entry name" value="G_AIG1"/>
    <property type="match status" value="1"/>
</dbReference>
<dbReference type="SUPFAM" id="SSF52540">
    <property type="entry name" value="P-loop containing nucleoside triphosphate hydrolases"/>
    <property type="match status" value="1"/>
</dbReference>
<dbReference type="FunFam" id="3.40.50.300:FF:000366">
    <property type="entry name" value="GTPase, IMAP family member 2"/>
    <property type="match status" value="1"/>
</dbReference>
<keyword evidence="3" id="KW-0342">GTP-binding</keyword>
<reference evidence="7" key="2">
    <citation type="submission" date="2025-08" db="UniProtKB">
        <authorList>
            <consortium name="Ensembl"/>
        </authorList>
    </citation>
    <scope>IDENTIFICATION</scope>
</reference>
<keyword evidence="5" id="KW-1133">Transmembrane helix</keyword>
<dbReference type="PANTHER" id="PTHR10903">
    <property type="entry name" value="GTPASE, IMAP FAMILY MEMBER-RELATED"/>
    <property type="match status" value="1"/>
</dbReference>
<evidence type="ECO:0000256" key="4">
    <source>
        <dbReference type="SAM" id="MobiDB-lite"/>
    </source>
</evidence>
<sequence>SHLSVCVCVCVKLQTEITVAATLGEGAWIPGCTLLVLVALCGPVVCSQNHHKDSTDLEELRLILVGKTGAGKSATGNTILGDKDAFKEDISPESVTKGCHRAEVRDGNRNIIVIDTPGLFDTNVTQEDVKKQLEHCIEQSVPGPHGFLLVISLKSRFTDEEKAAVKWIQDNFGPDAAMFTIVLFTHADLLQDKSVDDYLSESKDLQRLVNQCGGRYHSLINTPTENRAQVRELLGKIDKMLKLTGQRYYTNEMYRKAQKKLEEKEKRRKKEEEQRRKEEEERIREEEKRIAWCKNIALLSLGVFGAGAYYSSYLLMSAGAALGLTEGFNCTIDMFM</sequence>
<organism evidence="7 8">
    <name type="scientific">Anabas testudineus</name>
    <name type="common">Climbing perch</name>
    <name type="synonym">Anthias testudineus</name>
    <dbReference type="NCBI Taxonomy" id="64144"/>
    <lineage>
        <taxon>Eukaryota</taxon>
        <taxon>Metazoa</taxon>
        <taxon>Chordata</taxon>
        <taxon>Craniata</taxon>
        <taxon>Vertebrata</taxon>
        <taxon>Euteleostomi</taxon>
        <taxon>Actinopterygii</taxon>
        <taxon>Neopterygii</taxon>
        <taxon>Teleostei</taxon>
        <taxon>Neoteleostei</taxon>
        <taxon>Acanthomorphata</taxon>
        <taxon>Anabantaria</taxon>
        <taxon>Anabantiformes</taxon>
        <taxon>Anabantoidei</taxon>
        <taxon>Anabantidae</taxon>
        <taxon>Anabas</taxon>
    </lineage>
</organism>
<protein>
    <recommendedName>
        <fullName evidence="6">AIG1-type G domain-containing protein</fullName>
    </recommendedName>
</protein>